<name>A0A8X6LET0_TRICU</name>
<dbReference type="AlphaFoldDB" id="A0A8X6LET0"/>
<reference evidence="1" key="1">
    <citation type="submission" date="2020-07" db="EMBL/GenBank/DDBJ databases">
        <title>Multicomponent nature underlies the extraordinary mechanical properties of spider dragline silk.</title>
        <authorList>
            <person name="Kono N."/>
            <person name="Nakamura H."/>
            <person name="Mori M."/>
            <person name="Yoshida Y."/>
            <person name="Ohtoshi R."/>
            <person name="Malay A.D."/>
            <person name="Moran D.A.P."/>
            <person name="Tomita M."/>
            <person name="Numata K."/>
            <person name="Arakawa K."/>
        </authorList>
    </citation>
    <scope>NUCLEOTIDE SEQUENCE</scope>
</reference>
<comment type="caution">
    <text evidence="1">The sequence shown here is derived from an EMBL/GenBank/DDBJ whole genome shotgun (WGS) entry which is preliminary data.</text>
</comment>
<sequence length="104" mass="11542">MMPVKFSLSSIVKKEILLSITPSFLGIAVKRSPQIAVNKCTNGSPHSFGAYKTLSTDLFNERNRLTKVVLKTEYSICVSYNALSTLLQFVMDCTRTCSSAFKSH</sequence>
<organism evidence="1 2">
    <name type="scientific">Trichonephila clavata</name>
    <name type="common">Joro spider</name>
    <name type="synonym">Nephila clavata</name>
    <dbReference type="NCBI Taxonomy" id="2740835"/>
    <lineage>
        <taxon>Eukaryota</taxon>
        <taxon>Metazoa</taxon>
        <taxon>Ecdysozoa</taxon>
        <taxon>Arthropoda</taxon>
        <taxon>Chelicerata</taxon>
        <taxon>Arachnida</taxon>
        <taxon>Araneae</taxon>
        <taxon>Araneomorphae</taxon>
        <taxon>Entelegynae</taxon>
        <taxon>Araneoidea</taxon>
        <taxon>Nephilidae</taxon>
        <taxon>Trichonephila</taxon>
    </lineage>
</organism>
<gene>
    <name evidence="1" type="ORF">TNCT_455021</name>
</gene>
<keyword evidence="2" id="KW-1185">Reference proteome</keyword>
<evidence type="ECO:0000313" key="1">
    <source>
        <dbReference type="EMBL" id="GFR04494.1"/>
    </source>
</evidence>
<proteinExistence type="predicted"/>
<dbReference type="EMBL" id="BMAO01005877">
    <property type="protein sequence ID" value="GFR04494.1"/>
    <property type="molecule type" value="Genomic_DNA"/>
</dbReference>
<evidence type="ECO:0000313" key="2">
    <source>
        <dbReference type="Proteomes" id="UP000887116"/>
    </source>
</evidence>
<dbReference type="Proteomes" id="UP000887116">
    <property type="component" value="Unassembled WGS sequence"/>
</dbReference>
<protein>
    <submittedName>
        <fullName evidence="1">Uncharacterized protein</fullName>
    </submittedName>
</protein>
<accession>A0A8X6LET0</accession>